<evidence type="ECO:0000313" key="1">
    <source>
        <dbReference type="EMBL" id="MCK0538318.1"/>
    </source>
</evidence>
<evidence type="ECO:0000313" key="2">
    <source>
        <dbReference type="Proteomes" id="UP001165524"/>
    </source>
</evidence>
<accession>A0ABT0E901</accession>
<dbReference type="RefSeq" id="WP_246952829.1">
    <property type="nucleotide sequence ID" value="NZ_JALKII010000007.1"/>
</dbReference>
<reference evidence="1" key="1">
    <citation type="submission" date="2022-04" db="EMBL/GenBank/DDBJ databases">
        <title>Alcanivorax sp. CY1518 draft genome sequence.</title>
        <authorList>
            <person name="Zhao G."/>
            <person name="An M."/>
        </authorList>
    </citation>
    <scope>NUCLEOTIDE SEQUENCE</scope>
    <source>
        <strain evidence="1">CY1518</strain>
    </source>
</reference>
<gene>
    <name evidence="1" type="ORF">MU846_11410</name>
</gene>
<protein>
    <submittedName>
        <fullName evidence="1">Uncharacterized protein</fullName>
    </submittedName>
</protein>
<keyword evidence="2" id="KW-1185">Reference proteome</keyword>
<organism evidence="1 2">
    <name type="scientific">Alcanivorax quisquiliarum</name>
    <dbReference type="NCBI Taxonomy" id="2933565"/>
    <lineage>
        <taxon>Bacteria</taxon>
        <taxon>Pseudomonadati</taxon>
        <taxon>Pseudomonadota</taxon>
        <taxon>Gammaproteobacteria</taxon>
        <taxon>Oceanospirillales</taxon>
        <taxon>Alcanivoracaceae</taxon>
        <taxon>Alcanivorax</taxon>
    </lineage>
</organism>
<dbReference type="EMBL" id="JALKII010000007">
    <property type="protein sequence ID" value="MCK0538318.1"/>
    <property type="molecule type" value="Genomic_DNA"/>
</dbReference>
<name>A0ABT0E901_9GAMM</name>
<dbReference type="Proteomes" id="UP001165524">
    <property type="component" value="Unassembled WGS sequence"/>
</dbReference>
<comment type="caution">
    <text evidence="1">The sequence shown here is derived from an EMBL/GenBank/DDBJ whole genome shotgun (WGS) entry which is preliminary data.</text>
</comment>
<sequence length="59" mass="6517">MKPANELSDGGMPKVSAPALYQAVSRELSGGNLTTIDIITISNDGRLQQRHFQVRRYKS</sequence>
<proteinExistence type="predicted"/>